<feature type="repeat" description="WD" evidence="3">
    <location>
        <begin position="682"/>
        <end position="723"/>
    </location>
</feature>
<gene>
    <name evidence="5" type="ORF">RDB_LOCUS20552</name>
</gene>
<feature type="repeat" description="WD" evidence="3">
    <location>
        <begin position="938"/>
        <end position="979"/>
    </location>
</feature>
<dbReference type="PANTHER" id="PTHR19848">
    <property type="entry name" value="WD40 REPEAT PROTEIN"/>
    <property type="match status" value="1"/>
</dbReference>
<dbReference type="InterPro" id="IPR020472">
    <property type="entry name" value="WD40_PAC1"/>
</dbReference>
<evidence type="ECO:0000313" key="6">
    <source>
        <dbReference type="Proteomes" id="UP000663853"/>
    </source>
</evidence>
<proteinExistence type="predicted"/>
<dbReference type="PANTHER" id="PTHR19848:SF8">
    <property type="entry name" value="F-BOX AND WD REPEAT DOMAIN CONTAINING 7"/>
    <property type="match status" value="1"/>
</dbReference>
<evidence type="ECO:0000259" key="4">
    <source>
        <dbReference type="Pfam" id="PF24883"/>
    </source>
</evidence>
<organism evidence="5 6">
    <name type="scientific">Rhizoctonia solani</name>
    <dbReference type="NCBI Taxonomy" id="456999"/>
    <lineage>
        <taxon>Eukaryota</taxon>
        <taxon>Fungi</taxon>
        <taxon>Dikarya</taxon>
        <taxon>Basidiomycota</taxon>
        <taxon>Agaricomycotina</taxon>
        <taxon>Agaricomycetes</taxon>
        <taxon>Cantharellales</taxon>
        <taxon>Ceratobasidiaceae</taxon>
        <taxon>Rhizoctonia</taxon>
    </lineage>
</organism>
<dbReference type="SUPFAM" id="SSF52540">
    <property type="entry name" value="P-loop containing nucleoside triphosphate hydrolases"/>
    <property type="match status" value="1"/>
</dbReference>
<feature type="repeat" description="WD" evidence="3">
    <location>
        <begin position="895"/>
        <end position="936"/>
    </location>
</feature>
<dbReference type="Pfam" id="PF24883">
    <property type="entry name" value="NPHP3_N"/>
    <property type="match status" value="1"/>
</dbReference>
<dbReference type="PROSITE" id="PS00678">
    <property type="entry name" value="WD_REPEATS_1"/>
    <property type="match status" value="7"/>
</dbReference>
<dbReference type="InterPro" id="IPR056884">
    <property type="entry name" value="NPHP3-like_N"/>
</dbReference>
<protein>
    <recommendedName>
        <fullName evidence="4">Nephrocystin 3-like N-terminal domain-containing protein</fullName>
    </recommendedName>
</protein>
<keyword evidence="2" id="KW-0677">Repeat</keyword>
<reference evidence="5" key="1">
    <citation type="submission" date="2021-01" db="EMBL/GenBank/DDBJ databases">
        <authorList>
            <person name="Kaushik A."/>
        </authorList>
    </citation>
    <scope>NUCLEOTIDE SEQUENCE</scope>
    <source>
        <strain evidence="5">AG6-10EEA</strain>
    </source>
</reference>
<dbReference type="SMART" id="SM00320">
    <property type="entry name" value="WD40"/>
    <property type="match status" value="14"/>
</dbReference>
<sequence>MDVNIWRVVDEQATENRLKWINPAMSAHYNSASAAVVRRRDCTPMTREQMLTDLESWTRDANYGKICWMNGMAGTGKTTIANTFCAMLDRKCGLGASFFCSRLLPECRDVKLIFPTIAYQLARFSRPFRNVLSQVLERNPDIHTRALRFQFDGMILGPLREVTRSLPTGVVVVIDALDECDDVDGVGQVLDTLLAFASEIPIKFLVSSRPEPQIRRRVGNMESQLVLHELDHKIVQADIATYLRAELASMFLSDLQVSTLVERAGILFIFAATLVRYIDIDNALVDSEERLDVILSTPVLSSTRNKDIDTLYHIILAAVLGGSEIEPWERERTKLVLDTVICAQEPLTVGALAGLLNLGNAGRVSRALEPLSSVLYVSRSNGLVSTLHASFPNYMLDQGRSKEYWCDPQVINGKLATLCLDRIRRNERQFNICAIQSSYLPDDQVPDLQERIDREIPLELMYACFYWSMHLDLGGPSPQRTGQLFQFISERLLLWMEVLNLKKCPDLGGRILEQARKWCASSTYSPELEELVYDAWRFVLTFATNPVSRCTPHLYVSMLASWPPGRLTEHYLPRSQGLTAVTGTAMERRQIALLGAFPSAGCVHSVSFSPDGTRIATGSHDGKIRIWDSLSIQLLLDSSRSHMGYITSIAFSPDGKRIVSCASDRTICIWDADSLLLHVGPLEGHTETVESVSFSPEGTIIVSGAQDCSIRLWDASSGNPMETPLEGHTGTANSIAFLPDGVHIVSGSYDTTLRVWNTQTRQTVVGPFIGHTGAITSIAISPDGTCVVSGSDDTTVCIWDTWTGVMIVGPLKGHSKSVSSVAFSPDGTRIVSGSHDLSMCMWDSQDGKMISSPLEGHTNWVDTVTFSPNGIHIVSGGWDGMYVWDAQSRQALSPVEGHVDRVTSVAFSPDGKSIVSGSWDKTVRIWGTQNENAIIQELKGHTSSVNSVAFSLDGTKIAAGYRDHTLCVWDTQSGLLVTGPLKGHTGEISDIAFSPDGISIVSSSDDSTICIWNVLNGGLILGPLRGHTEDICAVAFSPDGRYLASGGLDKNVFIWDARNGHIAVGPLNEHTDRVTGVTFSPDGKYLASCSGSEDRTIRLWDPQTGKTLLDPVVGHNHITSVVFSPDGTLIAAVVVETICVWEVRTMQMIIGPLEGHINPACPAAFSPDGKYVVSGSNDRVIRLWDVQACRRLADTADDWEHTPRVHSPSLAPRIISHPPKNLQVPNPSQSYTHRWRLNDEGWVLDHDSRLLLWVPPDLRSRLKRPGNPILISCQGSVQLDFSNARFGNFWEKCYLPPQ</sequence>
<dbReference type="InterPro" id="IPR027417">
    <property type="entry name" value="P-loop_NTPase"/>
</dbReference>
<accession>A0A8H2XQH0</accession>
<feature type="repeat" description="WD" evidence="3">
    <location>
        <begin position="811"/>
        <end position="852"/>
    </location>
</feature>
<feature type="repeat" description="WD" evidence="3">
    <location>
        <begin position="639"/>
        <end position="674"/>
    </location>
</feature>
<dbReference type="InterPro" id="IPR036322">
    <property type="entry name" value="WD40_repeat_dom_sf"/>
</dbReference>
<dbReference type="InterPro" id="IPR001680">
    <property type="entry name" value="WD40_rpt"/>
</dbReference>
<dbReference type="Gene3D" id="2.130.10.10">
    <property type="entry name" value="YVTN repeat-like/Quinoprotein amine dehydrogenase"/>
    <property type="match status" value="7"/>
</dbReference>
<dbReference type="InterPro" id="IPR019775">
    <property type="entry name" value="WD40_repeat_CS"/>
</dbReference>
<feature type="repeat" description="WD" evidence="3">
    <location>
        <begin position="725"/>
        <end position="766"/>
    </location>
</feature>
<dbReference type="EMBL" id="CAJMXA010000373">
    <property type="protein sequence ID" value="CAE6428131.1"/>
    <property type="molecule type" value="Genomic_DNA"/>
</dbReference>
<feature type="repeat" description="WD" evidence="3">
    <location>
        <begin position="1024"/>
        <end position="1065"/>
    </location>
</feature>
<evidence type="ECO:0000313" key="5">
    <source>
        <dbReference type="EMBL" id="CAE6428131.1"/>
    </source>
</evidence>
<name>A0A8H2XQH0_9AGAM</name>
<feature type="domain" description="Nephrocystin 3-like N-terminal" evidence="4">
    <location>
        <begin position="54"/>
        <end position="209"/>
    </location>
</feature>
<comment type="caution">
    <text evidence="5">The sequence shown here is derived from an EMBL/GenBank/DDBJ whole genome shotgun (WGS) entry which is preliminary data.</text>
</comment>
<dbReference type="InterPro" id="IPR001632">
    <property type="entry name" value="WD40_G-protein_beta-like"/>
</dbReference>
<feature type="repeat" description="WD" evidence="3">
    <location>
        <begin position="603"/>
        <end position="628"/>
    </location>
</feature>
<dbReference type="PROSITE" id="PS50294">
    <property type="entry name" value="WD_REPEATS_REGION"/>
    <property type="match status" value="12"/>
</dbReference>
<evidence type="ECO:0000256" key="3">
    <source>
        <dbReference type="PROSITE-ProRule" id="PRU00221"/>
    </source>
</evidence>
<dbReference type="Pfam" id="PF00400">
    <property type="entry name" value="WD40"/>
    <property type="match status" value="14"/>
</dbReference>
<dbReference type="SUPFAM" id="SSF50978">
    <property type="entry name" value="WD40 repeat-like"/>
    <property type="match status" value="3"/>
</dbReference>
<dbReference type="PRINTS" id="PR00320">
    <property type="entry name" value="GPROTEINBRPT"/>
</dbReference>
<dbReference type="Gene3D" id="3.40.50.300">
    <property type="entry name" value="P-loop containing nucleotide triphosphate hydrolases"/>
    <property type="match status" value="1"/>
</dbReference>
<keyword evidence="1 3" id="KW-0853">WD repeat</keyword>
<dbReference type="PRINTS" id="PR00319">
    <property type="entry name" value="GPROTEINB"/>
</dbReference>
<dbReference type="CDD" id="cd00200">
    <property type="entry name" value="WD40"/>
    <property type="match status" value="2"/>
</dbReference>
<feature type="repeat" description="WD" evidence="3">
    <location>
        <begin position="1067"/>
        <end position="1110"/>
    </location>
</feature>
<feature type="repeat" description="WD" evidence="3">
    <location>
        <begin position="981"/>
        <end position="1014"/>
    </location>
</feature>
<evidence type="ECO:0000256" key="2">
    <source>
        <dbReference type="ARBA" id="ARBA00022737"/>
    </source>
</evidence>
<feature type="repeat" description="WD" evidence="3">
    <location>
        <begin position="854"/>
        <end position="880"/>
    </location>
</feature>
<dbReference type="InterPro" id="IPR015943">
    <property type="entry name" value="WD40/YVTN_repeat-like_dom_sf"/>
</dbReference>
<dbReference type="Proteomes" id="UP000663853">
    <property type="component" value="Unassembled WGS sequence"/>
</dbReference>
<feature type="repeat" description="WD" evidence="3">
    <location>
        <begin position="768"/>
        <end position="800"/>
    </location>
</feature>
<dbReference type="PROSITE" id="PS50082">
    <property type="entry name" value="WD_REPEATS_2"/>
    <property type="match status" value="13"/>
</dbReference>
<feature type="repeat" description="WD" evidence="3">
    <location>
        <begin position="1153"/>
        <end position="1194"/>
    </location>
</feature>
<evidence type="ECO:0000256" key="1">
    <source>
        <dbReference type="ARBA" id="ARBA00022574"/>
    </source>
</evidence>